<sequence length="226" mass="25525">MEGDDALLQEQCTSVNTLLEAFDDWTLRLDVKVAYSVIYSCIFVVGLLGNGLLIENIVRRKRYYSVPNLFLLNLAISDVLLCITALPITPVLAFLKEWLFGELMCKLVPLCQATSVLISSYCLCFIALDRYRNIVTTTKEPWNLRSASILMAFSWLASVLVSGPLFLSQQLDGVNLNNITICGQFCGEYNWPNHHTKVGYGFVLLGVQFLIPVSLMCFCYWKILQK</sequence>
<feature type="domain" description="G-protein coupled receptors family 1 profile" evidence="10">
    <location>
        <begin position="49"/>
        <end position="226"/>
    </location>
</feature>
<organism evidence="11 12">
    <name type="scientific">Plectus sambesii</name>
    <dbReference type="NCBI Taxonomy" id="2011161"/>
    <lineage>
        <taxon>Eukaryota</taxon>
        <taxon>Metazoa</taxon>
        <taxon>Ecdysozoa</taxon>
        <taxon>Nematoda</taxon>
        <taxon>Chromadorea</taxon>
        <taxon>Plectida</taxon>
        <taxon>Plectina</taxon>
        <taxon>Plectoidea</taxon>
        <taxon>Plectidae</taxon>
        <taxon>Plectus</taxon>
    </lineage>
</organism>
<dbReference type="PRINTS" id="PR00237">
    <property type="entry name" value="GPCRRHODOPSN"/>
</dbReference>
<evidence type="ECO:0000256" key="7">
    <source>
        <dbReference type="ARBA" id="ARBA00023224"/>
    </source>
</evidence>
<evidence type="ECO:0000256" key="2">
    <source>
        <dbReference type="ARBA" id="ARBA00022692"/>
    </source>
</evidence>
<accession>A0A914V8F0</accession>
<dbReference type="GO" id="GO:0043005">
    <property type="term" value="C:neuron projection"/>
    <property type="evidence" value="ECO:0007669"/>
    <property type="project" value="TreeGrafter"/>
</dbReference>
<proteinExistence type="inferred from homology"/>
<dbReference type="GO" id="GO:0008188">
    <property type="term" value="F:neuropeptide receptor activity"/>
    <property type="evidence" value="ECO:0007669"/>
    <property type="project" value="TreeGrafter"/>
</dbReference>
<feature type="transmembrane region" description="Helical" evidence="9">
    <location>
        <begin position="198"/>
        <end position="221"/>
    </location>
</feature>
<feature type="transmembrane region" description="Helical" evidence="9">
    <location>
        <begin position="33"/>
        <end position="58"/>
    </location>
</feature>
<keyword evidence="11" id="KW-1185">Reference proteome</keyword>
<name>A0A914V8F0_9BILA</name>
<evidence type="ECO:0000313" key="11">
    <source>
        <dbReference type="Proteomes" id="UP000887566"/>
    </source>
</evidence>
<keyword evidence="7 8" id="KW-0807">Transducer</keyword>
<dbReference type="GO" id="GO:0042923">
    <property type="term" value="F:neuropeptide binding"/>
    <property type="evidence" value="ECO:0007669"/>
    <property type="project" value="TreeGrafter"/>
</dbReference>
<dbReference type="WBParaSite" id="PSAMB.scaffold16718size1272.g37016.t1">
    <property type="protein sequence ID" value="PSAMB.scaffold16718size1272.g37016.t1"/>
    <property type="gene ID" value="PSAMB.scaffold16718size1272.g37016"/>
</dbReference>
<evidence type="ECO:0000256" key="5">
    <source>
        <dbReference type="ARBA" id="ARBA00023136"/>
    </source>
</evidence>
<dbReference type="Proteomes" id="UP000887566">
    <property type="component" value="Unplaced"/>
</dbReference>
<dbReference type="SUPFAM" id="SSF81321">
    <property type="entry name" value="Family A G protein-coupled receptor-like"/>
    <property type="match status" value="1"/>
</dbReference>
<dbReference type="InterPro" id="IPR017452">
    <property type="entry name" value="GPCR_Rhodpsn_7TM"/>
</dbReference>
<dbReference type="PROSITE" id="PS00237">
    <property type="entry name" value="G_PROTEIN_RECEP_F1_1"/>
    <property type="match status" value="1"/>
</dbReference>
<keyword evidence="5 9" id="KW-0472">Membrane</keyword>
<reference evidence="12" key="1">
    <citation type="submission" date="2022-11" db="UniProtKB">
        <authorList>
            <consortium name="WormBaseParasite"/>
        </authorList>
    </citation>
    <scope>IDENTIFICATION</scope>
</reference>
<keyword evidence="4 8" id="KW-0297">G-protein coupled receptor</keyword>
<evidence type="ECO:0000313" key="12">
    <source>
        <dbReference type="WBParaSite" id="PSAMB.scaffold16718size1272.g37016.t1"/>
    </source>
</evidence>
<keyword evidence="6 8" id="KW-0675">Receptor</keyword>
<comment type="subcellular location">
    <subcellularLocation>
        <location evidence="1">Membrane</location>
        <topology evidence="1">Multi-pass membrane protein</topology>
    </subcellularLocation>
</comment>
<protein>
    <submittedName>
        <fullName evidence="12">G-protein coupled receptors family 1 profile domain-containing protein</fullName>
    </submittedName>
</protein>
<evidence type="ECO:0000256" key="6">
    <source>
        <dbReference type="ARBA" id="ARBA00023170"/>
    </source>
</evidence>
<comment type="similarity">
    <text evidence="8">Belongs to the G-protein coupled receptor 1 family.</text>
</comment>
<dbReference type="AlphaFoldDB" id="A0A914V8F0"/>
<evidence type="ECO:0000256" key="9">
    <source>
        <dbReference type="SAM" id="Phobius"/>
    </source>
</evidence>
<feature type="transmembrane region" description="Helical" evidence="9">
    <location>
        <begin position="70"/>
        <end position="95"/>
    </location>
</feature>
<keyword evidence="3 9" id="KW-1133">Transmembrane helix</keyword>
<dbReference type="Gene3D" id="1.20.1070.10">
    <property type="entry name" value="Rhodopsin 7-helix transmembrane proteins"/>
    <property type="match status" value="1"/>
</dbReference>
<feature type="transmembrane region" description="Helical" evidence="9">
    <location>
        <begin position="149"/>
        <end position="167"/>
    </location>
</feature>
<evidence type="ECO:0000256" key="8">
    <source>
        <dbReference type="RuleBase" id="RU000688"/>
    </source>
</evidence>
<evidence type="ECO:0000256" key="3">
    <source>
        <dbReference type="ARBA" id="ARBA00022989"/>
    </source>
</evidence>
<dbReference type="InterPro" id="IPR000276">
    <property type="entry name" value="GPCR_Rhodpsn"/>
</dbReference>
<dbReference type="PANTHER" id="PTHR24235">
    <property type="entry name" value="NEUROPEPTIDE Y RECEPTOR"/>
    <property type="match status" value="1"/>
</dbReference>
<evidence type="ECO:0000256" key="1">
    <source>
        <dbReference type="ARBA" id="ARBA00004141"/>
    </source>
</evidence>
<feature type="transmembrane region" description="Helical" evidence="9">
    <location>
        <begin position="107"/>
        <end position="128"/>
    </location>
</feature>
<dbReference type="PROSITE" id="PS50262">
    <property type="entry name" value="G_PROTEIN_RECEP_F1_2"/>
    <property type="match status" value="1"/>
</dbReference>
<dbReference type="PANTHER" id="PTHR24235:SF23">
    <property type="entry name" value="G-PROTEIN COUPLED RECEPTORS FAMILY 1 PROFILE DOMAIN-CONTAINING PROTEIN"/>
    <property type="match status" value="1"/>
</dbReference>
<evidence type="ECO:0000259" key="10">
    <source>
        <dbReference type="PROSITE" id="PS50262"/>
    </source>
</evidence>
<dbReference type="Pfam" id="PF00001">
    <property type="entry name" value="7tm_1"/>
    <property type="match status" value="1"/>
</dbReference>
<keyword evidence="2 8" id="KW-0812">Transmembrane</keyword>
<dbReference type="GO" id="GO:0005886">
    <property type="term" value="C:plasma membrane"/>
    <property type="evidence" value="ECO:0007669"/>
    <property type="project" value="TreeGrafter"/>
</dbReference>
<evidence type="ECO:0000256" key="4">
    <source>
        <dbReference type="ARBA" id="ARBA00023040"/>
    </source>
</evidence>